<keyword evidence="1" id="KW-0472">Membrane</keyword>
<accession>A0A6A5QZY4</accession>
<organism evidence="2 3">
    <name type="scientific">Ampelomyces quisqualis</name>
    <name type="common">Powdery mildew agent</name>
    <dbReference type="NCBI Taxonomy" id="50730"/>
    <lineage>
        <taxon>Eukaryota</taxon>
        <taxon>Fungi</taxon>
        <taxon>Dikarya</taxon>
        <taxon>Ascomycota</taxon>
        <taxon>Pezizomycotina</taxon>
        <taxon>Dothideomycetes</taxon>
        <taxon>Pleosporomycetidae</taxon>
        <taxon>Pleosporales</taxon>
        <taxon>Pleosporineae</taxon>
        <taxon>Phaeosphaeriaceae</taxon>
        <taxon>Ampelomyces</taxon>
    </lineage>
</organism>
<feature type="transmembrane region" description="Helical" evidence="1">
    <location>
        <begin position="24"/>
        <end position="43"/>
    </location>
</feature>
<gene>
    <name evidence="2" type="ORF">BDU57DRAFT_12917</name>
</gene>
<dbReference type="AlphaFoldDB" id="A0A6A5QZY4"/>
<keyword evidence="3" id="KW-1185">Reference proteome</keyword>
<dbReference type="Proteomes" id="UP000800096">
    <property type="component" value="Unassembled WGS sequence"/>
</dbReference>
<reference evidence="2" key="1">
    <citation type="journal article" date="2020" name="Stud. Mycol.">
        <title>101 Dothideomycetes genomes: a test case for predicting lifestyles and emergence of pathogens.</title>
        <authorList>
            <person name="Haridas S."/>
            <person name="Albert R."/>
            <person name="Binder M."/>
            <person name="Bloem J."/>
            <person name="Labutti K."/>
            <person name="Salamov A."/>
            <person name="Andreopoulos B."/>
            <person name="Baker S."/>
            <person name="Barry K."/>
            <person name="Bills G."/>
            <person name="Bluhm B."/>
            <person name="Cannon C."/>
            <person name="Castanera R."/>
            <person name="Culley D."/>
            <person name="Daum C."/>
            <person name="Ezra D."/>
            <person name="Gonzalez J."/>
            <person name="Henrissat B."/>
            <person name="Kuo A."/>
            <person name="Liang C."/>
            <person name="Lipzen A."/>
            <person name="Lutzoni F."/>
            <person name="Magnuson J."/>
            <person name="Mondo S."/>
            <person name="Nolan M."/>
            <person name="Ohm R."/>
            <person name="Pangilinan J."/>
            <person name="Park H.-J."/>
            <person name="Ramirez L."/>
            <person name="Alfaro M."/>
            <person name="Sun H."/>
            <person name="Tritt A."/>
            <person name="Yoshinaga Y."/>
            <person name="Zwiers L.-H."/>
            <person name="Turgeon B."/>
            <person name="Goodwin S."/>
            <person name="Spatafora J."/>
            <person name="Crous P."/>
            <person name="Grigoriev I."/>
        </authorList>
    </citation>
    <scope>NUCLEOTIDE SEQUENCE</scope>
    <source>
        <strain evidence="2">HMLAC05119</strain>
    </source>
</reference>
<keyword evidence="1" id="KW-1133">Transmembrane helix</keyword>
<proteinExistence type="predicted"/>
<protein>
    <submittedName>
        <fullName evidence="2">Uncharacterized protein</fullName>
    </submittedName>
</protein>
<name>A0A6A5QZY4_AMPQU</name>
<sequence length="61" mass="6879">MSPRCSRYLEKRGCHSMVSDGETVALQICCSAMCVAAMVRMFLYGTSFKTDLKCSAWWFAI</sequence>
<evidence type="ECO:0000313" key="3">
    <source>
        <dbReference type="Proteomes" id="UP000800096"/>
    </source>
</evidence>
<dbReference type="EMBL" id="ML979132">
    <property type="protein sequence ID" value="KAF1920378.1"/>
    <property type="molecule type" value="Genomic_DNA"/>
</dbReference>
<evidence type="ECO:0000313" key="2">
    <source>
        <dbReference type="EMBL" id="KAF1920378.1"/>
    </source>
</evidence>
<evidence type="ECO:0000256" key="1">
    <source>
        <dbReference type="SAM" id="Phobius"/>
    </source>
</evidence>
<keyword evidence="1" id="KW-0812">Transmembrane</keyword>